<evidence type="ECO:0000256" key="6">
    <source>
        <dbReference type="ARBA" id="ARBA00022630"/>
    </source>
</evidence>
<dbReference type="PROSITE" id="PS00191">
    <property type="entry name" value="CYTOCHROME_B5_1"/>
    <property type="match status" value="1"/>
</dbReference>
<evidence type="ECO:0000256" key="8">
    <source>
        <dbReference type="ARBA" id="ARBA00022723"/>
    </source>
</evidence>
<comment type="similarity">
    <text evidence="13">In the C-terminal section; belongs to the FMN-dependent alpha-hydroxy acid dehydrogenase family.</text>
</comment>
<evidence type="ECO:0000256" key="12">
    <source>
        <dbReference type="ARBA" id="ARBA00052399"/>
    </source>
</evidence>
<evidence type="ECO:0000259" key="18">
    <source>
        <dbReference type="PROSITE" id="PS50255"/>
    </source>
</evidence>
<keyword evidence="11" id="KW-0496">Mitochondrion</keyword>
<feature type="domain" description="Cytochrome b5 heme-binding" evidence="18">
    <location>
        <begin position="4"/>
        <end position="81"/>
    </location>
</feature>
<dbReference type="InterPro" id="IPR018506">
    <property type="entry name" value="Cyt_B5_heme-BS"/>
</dbReference>
<dbReference type="PANTHER" id="PTHR10578">
    <property type="entry name" value="S -2-HYDROXY-ACID OXIDASE-RELATED"/>
    <property type="match status" value="1"/>
</dbReference>
<dbReference type="Proteomes" id="UP000249363">
    <property type="component" value="Unassembled WGS sequence"/>
</dbReference>
<dbReference type="GO" id="GO:0005758">
    <property type="term" value="C:mitochondrial intermembrane space"/>
    <property type="evidence" value="ECO:0007669"/>
    <property type="project" value="UniProtKB-SubCell"/>
</dbReference>
<dbReference type="EC" id="1.1.2.3" evidence="15"/>
<evidence type="ECO:0000256" key="16">
    <source>
        <dbReference type="ARBA" id="ARBA00068515"/>
    </source>
</evidence>
<dbReference type="Pfam" id="PF00173">
    <property type="entry name" value="Cyt-b5"/>
    <property type="match status" value="1"/>
</dbReference>
<dbReference type="GO" id="GO:0004460">
    <property type="term" value="F:L-lactate dehydrogenase (cytochrome) activity"/>
    <property type="evidence" value="ECO:0007669"/>
    <property type="project" value="UniProtKB-EC"/>
</dbReference>
<keyword evidence="5 17" id="KW-0349">Heme</keyword>
<comment type="cofactor">
    <cofactor evidence="2">
        <name>heme b</name>
        <dbReference type="ChEBI" id="CHEBI:60344"/>
    </cofactor>
</comment>
<gene>
    <name evidence="20" type="ORF">BHQ10_004217</name>
</gene>
<dbReference type="EMBL" id="MIKG01000007">
    <property type="protein sequence ID" value="RAO68205.1"/>
    <property type="molecule type" value="Genomic_DNA"/>
</dbReference>
<evidence type="ECO:0000256" key="17">
    <source>
        <dbReference type="RuleBase" id="RU362121"/>
    </source>
</evidence>
<accession>A0A364KXC4</accession>
<evidence type="ECO:0000256" key="9">
    <source>
        <dbReference type="ARBA" id="ARBA00023002"/>
    </source>
</evidence>
<dbReference type="PROSITE" id="PS51349">
    <property type="entry name" value="FMN_HYDROXY_ACID_DH_2"/>
    <property type="match status" value="1"/>
</dbReference>
<evidence type="ECO:0000256" key="13">
    <source>
        <dbReference type="ARBA" id="ARBA00061137"/>
    </source>
</evidence>
<feature type="domain" description="FMN hydroxy acid dehydrogenase" evidence="19">
    <location>
        <begin position="108"/>
        <end position="468"/>
    </location>
</feature>
<comment type="catalytic activity">
    <reaction evidence="12">
        <text>(S)-lactate + 2 Fe(III)-[cytochrome c] = 2 Fe(II)-[cytochrome c] + pyruvate + 2 H(+)</text>
        <dbReference type="Rhea" id="RHEA:19909"/>
        <dbReference type="Rhea" id="RHEA-COMP:10350"/>
        <dbReference type="Rhea" id="RHEA-COMP:14399"/>
        <dbReference type="ChEBI" id="CHEBI:15361"/>
        <dbReference type="ChEBI" id="CHEBI:15378"/>
        <dbReference type="ChEBI" id="CHEBI:16651"/>
        <dbReference type="ChEBI" id="CHEBI:29033"/>
        <dbReference type="ChEBI" id="CHEBI:29034"/>
        <dbReference type="EC" id="1.1.2.3"/>
    </reaction>
    <physiologicalReaction direction="left-to-right" evidence="12">
        <dbReference type="Rhea" id="RHEA:19910"/>
    </physiologicalReaction>
</comment>
<organism evidence="20 21">
    <name type="scientific">Talaromyces amestolkiae</name>
    <dbReference type="NCBI Taxonomy" id="1196081"/>
    <lineage>
        <taxon>Eukaryota</taxon>
        <taxon>Fungi</taxon>
        <taxon>Dikarya</taxon>
        <taxon>Ascomycota</taxon>
        <taxon>Pezizomycotina</taxon>
        <taxon>Eurotiomycetes</taxon>
        <taxon>Eurotiomycetidae</taxon>
        <taxon>Eurotiales</taxon>
        <taxon>Trichocomaceae</taxon>
        <taxon>Talaromyces</taxon>
        <taxon>Talaromyces sect. Talaromyces</taxon>
    </lineage>
</organism>
<keyword evidence="10 17" id="KW-0408">Iron</keyword>
<dbReference type="OrthoDB" id="1925334at2759"/>
<comment type="similarity">
    <text evidence="17">Belongs to the cytochrome b5 family.</text>
</comment>
<dbReference type="GeneID" id="63793433"/>
<dbReference type="SUPFAM" id="SSF51395">
    <property type="entry name" value="FMN-linked oxidoreductases"/>
    <property type="match status" value="1"/>
</dbReference>
<dbReference type="InterPro" id="IPR000262">
    <property type="entry name" value="FMN-dep_DH"/>
</dbReference>
<evidence type="ECO:0000256" key="14">
    <source>
        <dbReference type="ARBA" id="ARBA00061589"/>
    </source>
</evidence>
<keyword evidence="7" id="KW-0288">FMN</keyword>
<sequence>MDYGKVLKKEDIAYHSDSTDCWVIINGKVWDVSNYLYSHPGGADVIFCHAGKDASFTYNQVHDAKLLERTLPATCFKGTVIEGVIPPTPQDVKNESMNDNLTAEKSLPPLSSILSTHDLEEIARQHLSEKAWAYYSSAATDLVSERANQSLWGRIWFRPRILRNVRNVVTERQIQGVRTSVPFYVAPAAMARLAHDDGELAISKACADNGVVQCICINASYQLEDIVNTAPPGTPFFFQLYVNKSRTATEALLKRVWDAGIRVLFLTVDAPVPGKREADEKVKTSAMIKTPMTGTQSANDNRGSGLTRIMGTYIDDQLDWNDLQWLRKIWKGQVILKGVQSVEDAIMAVKAGVDGITLSNHGGRNLDTSPPGLMVLLELRKFHPQVFDRIQVHLDGGIRRGTDILKALCLGATSVSLGRPFLYSVLYGEQGVHHLIQILKEELETAMRLVGITDLSQVSSKFVNTKDLDNLVVDSIVEGDESVLKSKI</sequence>
<evidence type="ECO:0000256" key="11">
    <source>
        <dbReference type="ARBA" id="ARBA00023128"/>
    </source>
</evidence>
<dbReference type="Pfam" id="PF01070">
    <property type="entry name" value="FMN_dh"/>
    <property type="match status" value="1"/>
</dbReference>
<evidence type="ECO:0000256" key="10">
    <source>
        <dbReference type="ARBA" id="ARBA00023004"/>
    </source>
</evidence>
<evidence type="ECO:0000256" key="5">
    <source>
        <dbReference type="ARBA" id="ARBA00022617"/>
    </source>
</evidence>
<evidence type="ECO:0000313" key="21">
    <source>
        <dbReference type="Proteomes" id="UP000249363"/>
    </source>
</evidence>
<dbReference type="FunFam" id="3.20.20.70:FF:000062">
    <property type="entry name" value="Cytochrome b2, mitochondrial, putative"/>
    <property type="match status" value="1"/>
</dbReference>
<dbReference type="InterPro" id="IPR001199">
    <property type="entry name" value="Cyt_B5-like_heme/steroid-bd"/>
</dbReference>
<keyword evidence="9" id="KW-0560">Oxidoreductase</keyword>
<comment type="similarity">
    <text evidence="14">In the N-terminal section; belongs to the cytochrome b5 family.</text>
</comment>
<dbReference type="GO" id="GO:0020037">
    <property type="term" value="F:heme binding"/>
    <property type="evidence" value="ECO:0007669"/>
    <property type="project" value="UniProtKB-UniRule"/>
</dbReference>
<evidence type="ECO:0000259" key="19">
    <source>
        <dbReference type="PROSITE" id="PS51349"/>
    </source>
</evidence>
<name>A0A364KXC4_TALAM</name>
<proteinExistence type="inferred from homology"/>
<dbReference type="InterPro" id="IPR013785">
    <property type="entry name" value="Aldolase_TIM"/>
</dbReference>
<evidence type="ECO:0000256" key="15">
    <source>
        <dbReference type="ARBA" id="ARBA00066458"/>
    </source>
</evidence>
<protein>
    <recommendedName>
        <fullName evidence="16">L-lactate dehydrogenase (cytochrome)</fullName>
        <ecNumber evidence="15">1.1.2.3</ecNumber>
    </recommendedName>
</protein>
<dbReference type="CDD" id="cd02922">
    <property type="entry name" value="FCB2_FMN"/>
    <property type="match status" value="1"/>
</dbReference>
<keyword evidence="6" id="KW-0285">Flavoprotein</keyword>
<dbReference type="STRING" id="1196081.A0A364KXC4"/>
<dbReference type="InterPro" id="IPR037458">
    <property type="entry name" value="L-MDH/L-LDH_FMN-bd"/>
</dbReference>
<evidence type="ECO:0000313" key="20">
    <source>
        <dbReference type="EMBL" id="RAO68205.1"/>
    </source>
</evidence>
<comment type="subcellular location">
    <subcellularLocation>
        <location evidence="3">Mitochondrion intermembrane space</location>
    </subcellularLocation>
</comment>
<dbReference type="SUPFAM" id="SSF55856">
    <property type="entry name" value="Cytochrome b5-like heme/steroid binding domain"/>
    <property type="match status" value="1"/>
</dbReference>
<dbReference type="SMART" id="SM01117">
    <property type="entry name" value="Cyt-b5"/>
    <property type="match status" value="1"/>
</dbReference>
<dbReference type="RefSeq" id="XP_040732721.1">
    <property type="nucleotide sequence ID" value="XM_040876559.1"/>
</dbReference>
<dbReference type="PANTHER" id="PTHR10578:SF104">
    <property type="entry name" value="CYTOCHROME B2, MITOCHONDRIAL-RELATED"/>
    <property type="match status" value="1"/>
</dbReference>
<dbReference type="PROSITE" id="PS50255">
    <property type="entry name" value="CYTOCHROME_B5_2"/>
    <property type="match status" value="1"/>
</dbReference>
<evidence type="ECO:0000256" key="7">
    <source>
        <dbReference type="ARBA" id="ARBA00022643"/>
    </source>
</evidence>
<dbReference type="Gene3D" id="3.20.20.70">
    <property type="entry name" value="Aldolase class I"/>
    <property type="match status" value="1"/>
</dbReference>
<dbReference type="InterPro" id="IPR037396">
    <property type="entry name" value="FMN_HAD"/>
</dbReference>
<dbReference type="GO" id="GO:0046872">
    <property type="term" value="F:metal ion binding"/>
    <property type="evidence" value="ECO:0007669"/>
    <property type="project" value="UniProtKB-UniRule"/>
</dbReference>
<evidence type="ECO:0000256" key="2">
    <source>
        <dbReference type="ARBA" id="ARBA00001970"/>
    </source>
</evidence>
<comment type="subunit">
    <text evidence="4">Homotetramer.</text>
</comment>
<keyword evidence="8 17" id="KW-0479">Metal-binding</keyword>
<evidence type="ECO:0000256" key="4">
    <source>
        <dbReference type="ARBA" id="ARBA00011881"/>
    </source>
</evidence>
<dbReference type="AlphaFoldDB" id="A0A364KXC4"/>
<reference evidence="20 21" key="1">
    <citation type="journal article" date="2017" name="Biotechnol. Biofuels">
        <title>Differential beta-glucosidase expression as a function of carbon source availability in Talaromyces amestolkiae: a genomic and proteomic approach.</title>
        <authorList>
            <person name="de Eugenio L.I."/>
            <person name="Mendez-Liter J.A."/>
            <person name="Nieto-Dominguez M."/>
            <person name="Alonso L."/>
            <person name="Gil-Munoz J."/>
            <person name="Barriuso J."/>
            <person name="Prieto A."/>
            <person name="Martinez M.J."/>
        </authorList>
    </citation>
    <scope>NUCLEOTIDE SEQUENCE [LARGE SCALE GENOMIC DNA]</scope>
    <source>
        <strain evidence="20 21">CIB</strain>
    </source>
</reference>
<dbReference type="InterPro" id="IPR036400">
    <property type="entry name" value="Cyt_B5-like_heme/steroid_sf"/>
</dbReference>
<comment type="caution">
    <text evidence="20">The sequence shown here is derived from an EMBL/GenBank/DDBJ whole genome shotgun (WGS) entry which is preliminary data.</text>
</comment>
<comment type="cofactor">
    <cofactor evidence="1">
        <name>FMN</name>
        <dbReference type="ChEBI" id="CHEBI:58210"/>
    </cofactor>
</comment>
<evidence type="ECO:0000256" key="3">
    <source>
        <dbReference type="ARBA" id="ARBA00004569"/>
    </source>
</evidence>
<keyword evidence="21" id="KW-1185">Reference proteome</keyword>
<dbReference type="Gene3D" id="3.10.120.10">
    <property type="entry name" value="Cytochrome b5-like heme/steroid binding domain"/>
    <property type="match status" value="1"/>
</dbReference>
<evidence type="ECO:0000256" key="1">
    <source>
        <dbReference type="ARBA" id="ARBA00001917"/>
    </source>
</evidence>